<dbReference type="PANTHER" id="PTHR46797">
    <property type="entry name" value="HTH-TYPE TRANSCRIPTIONAL REGULATOR"/>
    <property type="match status" value="1"/>
</dbReference>
<dbReference type="Proteomes" id="UP000031278">
    <property type="component" value="Unassembled WGS sequence"/>
</dbReference>
<evidence type="ECO:0000259" key="2">
    <source>
        <dbReference type="PROSITE" id="PS50943"/>
    </source>
</evidence>
<evidence type="ECO:0000256" key="1">
    <source>
        <dbReference type="ARBA" id="ARBA00023125"/>
    </source>
</evidence>
<dbReference type="Gene3D" id="1.10.260.40">
    <property type="entry name" value="lambda repressor-like DNA-binding domains"/>
    <property type="match status" value="1"/>
</dbReference>
<dbReference type="InterPro" id="IPR010982">
    <property type="entry name" value="Lambda_DNA-bd_dom_sf"/>
</dbReference>
<dbReference type="PANTHER" id="PTHR46797:SF1">
    <property type="entry name" value="METHYLPHOSPHONATE SYNTHASE"/>
    <property type="match status" value="1"/>
</dbReference>
<protein>
    <recommendedName>
        <fullName evidence="2">HTH cro/C1-type domain-containing protein</fullName>
    </recommendedName>
</protein>
<dbReference type="GO" id="GO:0005829">
    <property type="term" value="C:cytosol"/>
    <property type="evidence" value="ECO:0007669"/>
    <property type="project" value="TreeGrafter"/>
</dbReference>
<reference evidence="3 4" key="1">
    <citation type="submission" date="2014-12" db="EMBL/GenBank/DDBJ databases">
        <title>Genome sequencing of Photobacterium gaetbulicola AD005a.</title>
        <authorList>
            <person name="Adrian T.G.S."/>
            <person name="Chan K.G."/>
        </authorList>
    </citation>
    <scope>NUCLEOTIDE SEQUENCE [LARGE SCALE GENOMIC DNA]</scope>
    <source>
        <strain evidence="3 4">AD005a</strain>
    </source>
</reference>
<keyword evidence="1" id="KW-0238">DNA-binding</keyword>
<feature type="domain" description="HTH cro/C1-type" evidence="2">
    <location>
        <begin position="13"/>
        <end position="67"/>
    </location>
</feature>
<dbReference type="SMART" id="SM00530">
    <property type="entry name" value="HTH_XRE"/>
    <property type="match status" value="1"/>
</dbReference>
<dbReference type="CDD" id="cd00093">
    <property type="entry name" value="HTH_XRE"/>
    <property type="match status" value="1"/>
</dbReference>
<sequence length="75" mass="8309">MNDSILNPFGLHIKQLRKEAALSQEELAARSGLDRTYISGIERGLRNVSLINLFKLANALNVAPETLLAFEVDND</sequence>
<dbReference type="PROSITE" id="PS50943">
    <property type="entry name" value="HTH_CROC1"/>
    <property type="match status" value="1"/>
</dbReference>
<gene>
    <name evidence="3" type="ORF">RJ45_25320</name>
</gene>
<dbReference type="SUPFAM" id="SSF47413">
    <property type="entry name" value="lambda repressor-like DNA-binding domains"/>
    <property type="match status" value="1"/>
</dbReference>
<dbReference type="InterPro" id="IPR050807">
    <property type="entry name" value="TransReg_Diox_bact_type"/>
</dbReference>
<evidence type="ECO:0000313" key="3">
    <source>
        <dbReference type="EMBL" id="KHT58461.1"/>
    </source>
</evidence>
<dbReference type="GO" id="GO:0003700">
    <property type="term" value="F:DNA-binding transcription factor activity"/>
    <property type="evidence" value="ECO:0007669"/>
    <property type="project" value="TreeGrafter"/>
</dbReference>
<organism evidence="3 4">
    <name type="scientific">Photobacterium gaetbulicola</name>
    <dbReference type="NCBI Taxonomy" id="1295392"/>
    <lineage>
        <taxon>Bacteria</taxon>
        <taxon>Pseudomonadati</taxon>
        <taxon>Pseudomonadota</taxon>
        <taxon>Gammaproteobacteria</taxon>
        <taxon>Vibrionales</taxon>
        <taxon>Vibrionaceae</taxon>
        <taxon>Photobacterium</taxon>
    </lineage>
</organism>
<dbReference type="Pfam" id="PF01381">
    <property type="entry name" value="HTH_3"/>
    <property type="match status" value="1"/>
</dbReference>
<dbReference type="EMBL" id="JWLZ01000221">
    <property type="protein sequence ID" value="KHT58461.1"/>
    <property type="molecule type" value="Genomic_DNA"/>
</dbReference>
<comment type="caution">
    <text evidence="3">The sequence shown here is derived from an EMBL/GenBank/DDBJ whole genome shotgun (WGS) entry which is preliminary data.</text>
</comment>
<proteinExistence type="predicted"/>
<name>A0A0B9GHG4_9GAMM</name>
<dbReference type="GO" id="GO:0003677">
    <property type="term" value="F:DNA binding"/>
    <property type="evidence" value="ECO:0007669"/>
    <property type="project" value="UniProtKB-KW"/>
</dbReference>
<accession>A0A0B9GHG4</accession>
<evidence type="ECO:0000313" key="4">
    <source>
        <dbReference type="Proteomes" id="UP000031278"/>
    </source>
</evidence>
<dbReference type="InterPro" id="IPR001387">
    <property type="entry name" value="Cro/C1-type_HTH"/>
</dbReference>
<dbReference type="AlphaFoldDB" id="A0A0B9GHG4"/>